<dbReference type="Proteomes" id="UP000515160">
    <property type="component" value="Chromosome 3"/>
</dbReference>
<dbReference type="GO" id="GO:0006508">
    <property type="term" value="P:proteolysis"/>
    <property type="evidence" value="ECO:0007669"/>
    <property type="project" value="UniProtKB-KW"/>
</dbReference>
<evidence type="ECO:0000256" key="14">
    <source>
        <dbReference type="SAM" id="SignalP"/>
    </source>
</evidence>
<dbReference type="Gene3D" id="3.30.1640.30">
    <property type="match status" value="1"/>
</dbReference>
<evidence type="ECO:0000256" key="2">
    <source>
        <dbReference type="ARBA" id="ARBA00022525"/>
    </source>
</evidence>
<keyword evidence="3 13" id="KW-0645">Protease</keyword>
<dbReference type="GeneID" id="117572476"/>
<dbReference type="Pfam" id="PF00089">
    <property type="entry name" value="Trypsin"/>
    <property type="match status" value="2"/>
</dbReference>
<keyword evidence="5 14" id="KW-0732">Signal</keyword>
<organism evidence="16 17">
    <name type="scientific">Drosophila albomicans</name>
    <name type="common">Fruit fly</name>
    <dbReference type="NCBI Taxonomy" id="7291"/>
    <lineage>
        <taxon>Eukaryota</taxon>
        <taxon>Metazoa</taxon>
        <taxon>Ecdysozoa</taxon>
        <taxon>Arthropoda</taxon>
        <taxon>Hexapoda</taxon>
        <taxon>Insecta</taxon>
        <taxon>Pterygota</taxon>
        <taxon>Neoptera</taxon>
        <taxon>Endopterygota</taxon>
        <taxon>Diptera</taxon>
        <taxon>Brachycera</taxon>
        <taxon>Muscomorpha</taxon>
        <taxon>Ephydroidea</taxon>
        <taxon>Drosophilidae</taxon>
        <taxon>Drosophila</taxon>
    </lineage>
</organism>
<evidence type="ECO:0000256" key="9">
    <source>
        <dbReference type="ARBA" id="ARBA00023145"/>
    </source>
</evidence>
<keyword evidence="11" id="KW-0325">Glycoprotein</keyword>
<dbReference type="GO" id="GO:0004252">
    <property type="term" value="F:serine-type endopeptidase activity"/>
    <property type="evidence" value="ECO:0007669"/>
    <property type="project" value="InterPro"/>
</dbReference>
<dbReference type="PROSITE" id="PS00135">
    <property type="entry name" value="TRYPSIN_SER"/>
    <property type="match status" value="2"/>
</dbReference>
<feature type="chain" id="PRO_5038583831" evidence="14">
    <location>
        <begin position="22"/>
        <end position="677"/>
    </location>
</feature>
<dbReference type="InterPro" id="IPR051487">
    <property type="entry name" value="Ser/Thr_Proteases_Immune/Dev"/>
</dbReference>
<name>A0A6P8XIF6_DROAB</name>
<keyword evidence="9" id="KW-0865">Zymogen</keyword>
<proteinExistence type="inferred from homology"/>
<evidence type="ECO:0000256" key="4">
    <source>
        <dbReference type="ARBA" id="ARBA00022723"/>
    </source>
</evidence>
<evidence type="ECO:0000256" key="1">
    <source>
        <dbReference type="ARBA" id="ARBA00004613"/>
    </source>
</evidence>
<evidence type="ECO:0000256" key="12">
    <source>
        <dbReference type="ARBA" id="ARBA00024195"/>
    </source>
</evidence>
<dbReference type="InterPro" id="IPR022700">
    <property type="entry name" value="CLIP"/>
</dbReference>
<dbReference type="FunFam" id="2.40.10.10:FF:000078">
    <property type="entry name" value="Serine protease H137"/>
    <property type="match status" value="1"/>
</dbReference>
<dbReference type="InterPro" id="IPR001254">
    <property type="entry name" value="Trypsin_dom"/>
</dbReference>
<dbReference type="InterPro" id="IPR018114">
    <property type="entry name" value="TRYPSIN_HIS"/>
</dbReference>
<dbReference type="Gene3D" id="2.40.10.10">
    <property type="entry name" value="Trypsin-like serine proteases"/>
    <property type="match status" value="4"/>
</dbReference>
<feature type="domain" description="Peptidase S1" evidence="15">
    <location>
        <begin position="106"/>
        <end position="357"/>
    </location>
</feature>
<keyword evidence="2" id="KW-0964">Secreted</keyword>
<dbReference type="PRINTS" id="PR00722">
    <property type="entry name" value="CHYMOTRYPSIN"/>
</dbReference>
<keyword evidence="6 13" id="KW-0378">Hydrolase</keyword>
<evidence type="ECO:0000259" key="15">
    <source>
        <dbReference type="PROSITE" id="PS50240"/>
    </source>
</evidence>
<dbReference type="SMART" id="SM00020">
    <property type="entry name" value="Tryp_SPc"/>
    <property type="match status" value="2"/>
</dbReference>
<comment type="subcellular location">
    <subcellularLocation>
        <location evidence="1">Secreted</location>
    </subcellularLocation>
</comment>
<evidence type="ECO:0000256" key="6">
    <source>
        <dbReference type="ARBA" id="ARBA00022801"/>
    </source>
</evidence>
<evidence type="ECO:0000256" key="7">
    <source>
        <dbReference type="ARBA" id="ARBA00022825"/>
    </source>
</evidence>
<keyword evidence="16" id="KW-1185">Reference proteome</keyword>
<dbReference type="OrthoDB" id="8250810at2759"/>
<dbReference type="InterPro" id="IPR038565">
    <property type="entry name" value="CLIP_sf"/>
</dbReference>
<keyword evidence="7 13" id="KW-0720">Serine protease</keyword>
<dbReference type="InterPro" id="IPR009003">
    <property type="entry name" value="Peptidase_S1_PA"/>
</dbReference>
<comment type="similarity">
    <text evidence="12">Belongs to the peptidase S1 family. CLIP subfamily.</text>
</comment>
<dbReference type="AlphaFoldDB" id="A0A6P8XIF6"/>
<protein>
    <submittedName>
        <fullName evidence="17">Serine protease grass-like</fullName>
    </submittedName>
</protein>
<dbReference type="GO" id="GO:0051604">
    <property type="term" value="P:protein maturation"/>
    <property type="evidence" value="ECO:0007669"/>
    <property type="project" value="UniProtKB-ARBA"/>
</dbReference>
<reference evidence="17" key="1">
    <citation type="submission" date="2025-08" db="UniProtKB">
        <authorList>
            <consortium name="RefSeq"/>
        </authorList>
    </citation>
    <scope>IDENTIFICATION</scope>
    <source>
        <strain evidence="17">15112-1751.03</strain>
        <tissue evidence="17">Whole Adult</tissue>
    </source>
</reference>
<evidence type="ECO:0000256" key="10">
    <source>
        <dbReference type="ARBA" id="ARBA00023157"/>
    </source>
</evidence>
<dbReference type="Pfam" id="PF12032">
    <property type="entry name" value="CLIP"/>
    <property type="match status" value="1"/>
</dbReference>
<evidence type="ECO:0000256" key="3">
    <source>
        <dbReference type="ARBA" id="ARBA00022670"/>
    </source>
</evidence>
<dbReference type="GO" id="GO:0005576">
    <property type="term" value="C:extracellular region"/>
    <property type="evidence" value="ECO:0007669"/>
    <property type="project" value="UniProtKB-SubCell"/>
</dbReference>
<keyword evidence="4" id="KW-0479">Metal-binding</keyword>
<keyword evidence="8" id="KW-0106">Calcium</keyword>
<dbReference type="RefSeq" id="XP_034111215.2">
    <property type="nucleotide sequence ID" value="XM_034255324.2"/>
</dbReference>
<evidence type="ECO:0000313" key="16">
    <source>
        <dbReference type="Proteomes" id="UP000515160"/>
    </source>
</evidence>
<gene>
    <name evidence="17" type="primary">LOC117572476</name>
</gene>
<feature type="signal peptide" evidence="14">
    <location>
        <begin position="1"/>
        <end position="21"/>
    </location>
</feature>
<accession>A0A6P8XIF6</accession>
<dbReference type="InterPro" id="IPR033116">
    <property type="entry name" value="TRYPSIN_SER"/>
</dbReference>
<feature type="domain" description="Peptidase S1" evidence="15">
    <location>
        <begin position="426"/>
        <end position="675"/>
    </location>
</feature>
<dbReference type="PANTHER" id="PTHR24256">
    <property type="entry name" value="TRYPTASE-RELATED"/>
    <property type="match status" value="1"/>
</dbReference>
<sequence length="677" mass="75506">MRTSLLIFALSLAFAYKLCVAEDESCLRTDGKSGYWVLKKQCPKILDMLRRRLSGIPFTAEERIYINHSRCPGSNRLVCCEEDVKVIEGIRVLSEQNCGQFGTMKTIGGKEVELMSRPWMVYLTINYNATVSFTCGGTLISNRYVLTAAHCFKNGTLQSVHLGEHNLLTEIDCKQKRGSLICAPKVQVIQNNEVFQHEEYSARTKLNDIALVKLSTDVLFSNSVRPICLPLNETLQQLSKTIDKFFVAGWGELGRYRASNVLTETIVSNLNKTLCDRSYSGIPALGSTQLCAGDIGRDSCSGDSGGPLAYVTHLYNNSQRFVQFGITSYGSPNCGDGHPGVYTNVGNYIRWIAKKIAKIVRWLKILLQENRKQHRNLQLMKNCTSEISECPVHKNGFVCCEDAEEVAKGVDDLNPDECGEFGTSKTIGGREIALMSRPWMTLLYIRDELDNEDFTCGGTLINKRYVLTAAHCFTRKTLLYVRLGEHKISQGRDCTRKRGVETCAPPVEDVEADRVYIHENYSSITGHNDIALIKLSRDVEFKESIGPICLPVNETIQQSVSSMELFHVTGWGKTEVRFASDVPLETVVRRKDIDNCQKSYRRQIIPAQLCAGGLGRDACNGDSGGPLAYVKYLDGRQRFVQFGIVSFGSSNCGDGNPGVYTNVGSYIRWIAYKIATK</sequence>
<evidence type="ECO:0000256" key="5">
    <source>
        <dbReference type="ARBA" id="ARBA00022729"/>
    </source>
</evidence>
<dbReference type="InterPro" id="IPR001314">
    <property type="entry name" value="Peptidase_S1A"/>
</dbReference>
<dbReference type="SUPFAM" id="SSF50494">
    <property type="entry name" value="Trypsin-like serine proteases"/>
    <property type="match status" value="2"/>
</dbReference>
<dbReference type="CDD" id="cd00190">
    <property type="entry name" value="Tryp_SPc"/>
    <property type="match status" value="2"/>
</dbReference>
<dbReference type="InterPro" id="IPR043504">
    <property type="entry name" value="Peptidase_S1_PA_chymotrypsin"/>
</dbReference>
<evidence type="ECO:0000256" key="8">
    <source>
        <dbReference type="ARBA" id="ARBA00022837"/>
    </source>
</evidence>
<dbReference type="FunFam" id="2.40.10.10:FF:000146">
    <property type="entry name" value="Serine protease 53"/>
    <property type="match status" value="1"/>
</dbReference>
<evidence type="ECO:0000256" key="13">
    <source>
        <dbReference type="RuleBase" id="RU363034"/>
    </source>
</evidence>
<dbReference type="GO" id="GO:0046872">
    <property type="term" value="F:metal ion binding"/>
    <property type="evidence" value="ECO:0007669"/>
    <property type="project" value="UniProtKB-KW"/>
</dbReference>
<dbReference type="FunFam" id="2.40.10.10:FF:000028">
    <property type="entry name" value="Serine protease easter"/>
    <property type="match status" value="1"/>
</dbReference>
<keyword evidence="10" id="KW-1015">Disulfide bond</keyword>
<evidence type="ECO:0000313" key="17">
    <source>
        <dbReference type="RefSeq" id="XP_034111215.2"/>
    </source>
</evidence>
<evidence type="ECO:0000256" key="11">
    <source>
        <dbReference type="ARBA" id="ARBA00023180"/>
    </source>
</evidence>
<dbReference type="PROSITE" id="PS00134">
    <property type="entry name" value="TRYPSIN_HIS"/>
    <property type="match status" value="2"/>
</dbReference>
<dbReference type="PROSITE" id="PS50240">
    <property type="entry name" value="TRYPSIN_DOM"/>
    <property type="match status" value="2"/>
</dbReference>